<feature type="binding site" evidence="8">
    <location>
        <position position="116"/>
    </location>
    <ligand>
        <name>Zn(2+)</name>
        <dbReference type="ChEBI" id="CHEBI:29105"/>
        <note>catalytic</note>
    </ligand>
</feature>
<dbReference type="HAMAP" id="MF_00009">
    <property type="entry name" value="Endoribonucl_YbeY"/>
    <property type="match status" value="1"/>
</dbReference>
<comment type="caution">
    <text evidence="9">The sequence shown here is derived from an EMBL/GenBank/DDBJ whole genome shotgun (WGS) entry which is preliminary data.</text>
</comment>
<comment type="subcellular location">
    <subcellularLocation>
        <location evidence="8">Cytoplasm</location>
    </subcellularLocation>
</comment>
<dbReference type="GO" id="GO:0004521">
    <property type="term" value="F:RNA endonuclease activity"/>
    <property type="evidence" value="ECO:0007669"/>
    <property type="project" value="UniProtKB-UniRule"/>
</dbReference>
<dbReference type="EC" id="3.1.-.-" evidence="8"/>
<reference evidence="9 10" key="1">
    <citation type="submission" date="2013-10" db="EMBL/GenBank/DDBJ databases">
        <title>Salinisphaera orenii MK-B5 Genome Sequencing.</title>
        <authorList>
            <person name="Lai Q."/>
            <person name="Li C."/>
            <person name="Shao Z."/>
        </authorList>
    </citation>
    <scope>NUCLEOTIDE SEQUENCE [LARGE SCALE GENOMIC DNA]</scope>
    <source>
        <strain evidence="9 10">MK-B5</strain>
    </source>
</reference>
<keyword evidence="8" id="KW-0963">Cytoplasm</keyword>
<comment type="cofactor">
    <cofactor evidence="8">
        <name>Zn(2+)</name>
        <dbReference type="ChEBI" id="CHEBI:29105"/>
    </cofactor>
    <text evidence="8">Binds 1 zinc ion.</text>
</comment>
<dbReference type="Pfam" id="PF02130">
    <property type="entry name" value="YbeY"/>
    <property type="match status" value="1"/>
</dbReference>
<comment type="similarity">
    <text evidence="1 8">Belongs to the endoribonuclease YbeY family.</text>
</comment>
<evidence type="ECO:0000256" key="8">
    <source>
        <dbReference type="HAMAP-Rule" id="MF_00009"/>
    </source>
</evidence>
<accession>A0A423PNX4</accession>
<dbReference type="GO" id="GO:0006364">
    <property type="term" value="P:rRNA processing"/>
    <property type="evidence" value="ECO:0007669"/>
    <property type="project" value="UniProtKB-UniRule"/>
</dbReference>
<evidence type="ECO:0000256" key="3">
    <source>
        <dbReference type="ARBA" id="ARBA00022722"/>
    </source>
</evidence>
<dbReference type="Gene3D" id="3.40.390.30">
    <property type="entry name" value="Metalloproteases ('zincins'), catalytic domain"/>
    <property type="match status" value="1"/>
</dbReference>
<evidence type="ECO:0000256" key="7">
    <source>
        <dbReference type="ARBA" id="ARBA00022833"/>
    </source>
</evidence>
<evidence type="ECO:0000256" key="6">
    <source>
        <dbReference type="ARBA" id="ARBA00022801"/>
    </source>
</evidence>
<name>A0A423PNX4_9GAMM</name>
<sequence>MMLDIEVAGAGAAGDAFDPTRIETAATAALEAVAAFDAETAVELGVHIVDRAESARLNGAYRDKPYATNVLSFPADVRLPGFAALGDLVICAPVVEAEAEAQGKTLSAHVAHMVAHGVLHLLGFDHIGDDEADVMESAERRVLARLGYDDPYLERD</sequence>
<dbReference type="PANTHER" id="PTHR46986">
    <property type="entry name" value="ENDORIBONUCLEASE YBEY, CHLOROPLASTIC"/>
    <property type="match status" value="1"/>
</dbReference>
<dbReference type="GO" id="GO:0004222">
    <property type="term" value="F:metalloendopeptidase activity"/>
    <property type="evidence" value="ECO:0007669"/>
    <property type="project" value="InterPro"/>
</dbReference>
<comment type="function">
    <text evidence="8">Single strand-specific metallo-endoribonuclease involved in late-stage 70S ribosome quality control and in maturation of the 3' terminus of the 16S rRNA.</text>
</comment>
<keyword evidence="7 8" id="KW-0862">Zinc</keyword>
<dbReference type="InterPro" id="IPR002036">
    <property type="entry name" value="YbeY"/>
</dbReference>
<feature type="binding site" evidence="8">
    <location>
        <position position="120"/>
    </location>
    <ligand>
        <name>Zn(2+)</name>
        <dbReference type="ChEBI" id="CHEBI:29105"/>
        <note>catalytic</note>
    </ligand>
</feature>
<dbReference type="AlphaFoldDB" id="A0A423PNX4"/>
<proteinExistence type="inferred from homology"/>
<dbReference type="EMBL" id="AYKH01000014">
    <property type="protein sequence ID" value="ROO27277.1"/>
    <property type="molecule type" value="Genomic_DNA"/>
</dbReference>
<dbReference type="NCBIfam" id="TIGR00043">
    <property type="entry name" value="rRNA maturation RNase YbeY"/>
    <property type="match status" value="1"/>
</dbReference>
<dbReference type="Proteomes" id="UP000283993">
    <property type="component" value="Unassembled WGS sequence"/>
</dbReference>
<feature type="binding site" evidence="8">
    <location>
        <position position="126"/>
    </location>
    <ligand>
        <name>Zn(2+)</name>
        <dbReference type="ChEBI" id="CHEBI:29105"/>
        <note>catalytic</note>
    </ligand>
</feature>
<evidence type="ECO:0000313" key="9">
    <source>
        <dbReference type="EMBL" id="ROO27277.1"/>
    </source>
</evidence>
<evidence type="ECO:0000256" key="2">
    <source>
        <dbReference type="ARBA" id="ARBA00022517"/>
    </source>
</evidence>
<keyword evidence="3 8" id="KW-0540">Nuclease</keyword>
<keyword evidence="2 8" id="KW-0690">Ribosome biogenesis</keyword>
<keyword evidence="10" id="KW-1185">Reference proteome</keyword>
<dbReference type="PROSITE" id="PS01306">
    <property type="entry name" value="UPF0054"/>
    <property type="match status" value="1"/>
</dbReference>
<protein>
    <recommendedName>
        <fullName evidence="8">Endoribonuclease YbeY</fullName>
        <ecNumber evidence="8">3.1.-.-</ecNumber>
    </recommendedName>
</protein>
<gene>
    <name evidence="8" type="primary">ybeY</name>
    <name evidence="9" type="ORF">SAOR_08935</name>
</gene>
<evidence type="ECO:0000256" key="5">
    <source>
        <dbReference type="ARBA" id="ARBA00022759"/>
    </source>
</evidence>
<dbReference type="SUPFAM" id="SSF55486">
    <property type="entry name" value="Metalloproteases ('zincins'), catalytic domain"/>
    <property type="match status" value="1"/>
</dbReference>
<dbReference type="InterPro" id="IPR023091">
    <property type="entry name" value="MetalPrtase_cat_dom_sf_prd"/>
</dbReference>
<organism evidence="9 10">
    <name type="scientific">Salinisphaera orenii MK-B5</name>
    <dbReference type="NCBI Taxonomy" id="856730"/>
    <lineage>
        <taxon>Bacteria</taxon>
        <taxon>Pseudomonadati</taxon>
        <taxon>Pseudomonadota</taxon>
        <taxon>Gammaproteobacteria</taxon>
        <taxon>Salinisphaerales</taxon>
        <taxon>Salinisphaeraceae</taxon>
        <taxon>Salinisphaera</taxon>
    </lineage>
</organism>
<dbReference type="GO" id="GO:0008270">
    <property type="term" value="F:zinc ion binding"/>
    <property type="evidence" value="ECO:0007669"/>
    <property type="project" value="UniProtKB-UniRule"/>
</dbReference>
<dbReference type="GO" id="GO:0005737">
    <property type="term" value="C:cytoplasm"/>
    <property type="evidence" value="ECO:0007669"/>
    <property type="project" value="UniProtKB-SubCell"/>
</dbReference>
<evidence type="ECO:0000313" key="10">
    <source>
        <dbReference type="Proteomes" id="UP000283993"/>
    </source>
</evidence>
<evidence type="ECO:0000256" key="1">
    <source>
        <dbReference type="ARBA" id="ARBA00010875"/>
    </source>
</evidence>
<dbReference type="PANTHER" id="PTHR46986:SF1">
    <property type="entry name" value="ENDORIBONUCLEASE YBEY, CHLOROPLASTIC"/>
    <property type="match status" value="1"/>
</dbReference>
<keyword evidence="5 8" id="KW-0255">Endonuclease</keyword>
<keyword evidence="4 8" id="KW-0479">Metal-binding</keyword>
<keyword evidence="8" id="KW-0698">rRNA processing</keyword>
<keyword evidence="6 8" id="KW-0378">Hydrolase</keyword>
<dbReference type="InterPro" id="IPR020549">
    <property type="entry name" value="YbeY_CS"/>
</dbReference>
<evidence type="ECO:0000256" key="4">
    <source>
        <dbReference type="ARBA" id="ARBA00022723"/>
    </source>
</evidence>